<accession>A0A1H8H9C0</accession>
<dbReference type="EMBL" id="FOCE01000005">
    <property type="protein sequence ID" value="SEN52735.1"/>
    <property type="molecule type" value="Genomic_DNA"/>
</dbReference>
<name>A0A1H8H9C0_9RHOB</name>
<dbReference type="AlphaFoldDB" id="A0A1H8H9C0"/>
<organism evidence="2 3">
    <name type="scientific">Gemmobacter aquatilis</name>
    <dbReference type="NCBI Taxonomy" id="933059"/>
    <lineage>
        <taxon>Bacteria</taxon>
        <taxon>Pseudomonadati</taxon>
        <taxon>Pseudomonadota</taxon>
        <taxon>Alphaproteobacteria</taxon>
        <taxon>Rhodobacterales</taxon>
        <taxon>Paracoccaceae</taxon>
        <taxon>Gemmobacter</taxon>
    </lineage>
</organism>
<gene>
    <name evidence="2" type="ORF">SAMN04488103_105284</name>
</gene>
<dbReference type="Proteomes" id="UP000198761">
    <property type="component" value="Unassembled WGS sequence"/>
</dbReference>
<reference evidence="2 3" key="1">
    <citation type="submission" date="2016-10" db="EMBL/GenBank/DDBJ databases">
        <authorList>
            <person name="de Groot N.N."/>
        </authorList>
    </citation>
    <scope>NUCLEOTIDE SEQUENCE [LARGE SCALE GENOMIC DNA]</scope>
    <source>
        <strain evidence="2 3">DSM 3857</strain>
    </source>
</reference>
<evidence type="ECO:0000313" key="2">
    <source>
        <dbReference type="EMBL" id="SEN52735.1"/>
    </source>
</evidence>
<feature type="region of interest" description="Disordered" evidence="1">
    <location>
        <begin position="1"/>
        <end position="28"/>
    </location>
</feature>
<proteinExistence type="predicted"/>
<evidence type="ECO:0000256" key="1">
    <source>
        <dbReference type="SAM" id="MobiDB-lite"/>
    </source>
</evidence>
<keyword evidence="3" id="KW-1185">Reference proteome</keyword>
<evidence type="ECO:0000313" key="3">
    <source>
        <dbReference type="Proteomes" id="UP000198761"/>
    </source>
</evidence>
<dbReference type="OrthoDB" id="8421236at2"/>
<sequence>MPNANAEAQRRWRQRQKEKKQAELTQAPTGLADVLQSPFYQFKAKQEPYDISYEYAMRLATWAEPQMFRLDGPYHPDDEDEDDPHYGLNASYRLAAETVGNLVTAAQALAQDLNDYLRAEVKARLAEIEASDLSEPDAKKAALKEAARLNKMLDQLEKQVRLTFPQWKVTG</sequence>
<dbReference type="RefSeq" id="WP_139201568.1">
    <property type="nucleotide sequence ID" value="NZ_FOCE01000005.1"/>
</dbReference>
<protein>
    <submittedName>
        <fullName evidence="2">Uncharacterized protein</fullName>
    </submittedName>
</protein>
<dbReference type="STRING" id="933059.SAMN04488103_105284"/>